<protein>
    <submittedName>
        <fullName evidence="1">Uncharacterized protein</fullName>
    </submittedName>
</protein>
<dbReference type="EMBL" id="SRLO01000732">
    <property type="protein sequence ID" value="TNN47614.1"/>
    <property type="molecule type" value="Genomic_DNA"/>
</dbReference>
<gene>
    <name evidence="1" type="ORF">EYF80_042175</name>
</gene>
<evidence type="ECO:0000313" key="2">
    <source>
        <dbReference type="Proteomes" id="UP000314294"/>
    </source>
</evidence>
<keyword evidence="2" id="KW-1185">Reference proteome</keyword>
<reference evidence="1 2" key="1">
    <citation type="submission" date="2019-03" db="EMBL/GenBank/DDBJ databases">
        <title>First draft genome of Liparis tanakae, snailfish: a comprehensive survey of snailfish specific genes.</title>
        <authorList>
            <person name="Kim W."/>
            <person name="Song I."/>
            <person name="Jeong J.-H."/>
            <person name="Kim D."/>
            <person name="Kim S."/>
            <person name="Ryu S."/>
            <person name="Song J.Y."/>
            <person name="Lee S.K."/>
        </authorList>
    </citation>
    <scope>NUCLEOTIDE SEQUENCE [LARGE SCALE GENOMIC DNA]</scope>
    <source>
        <tissue evidence="1">Muscle</tissue>
    </source>
</reference>
<name>A0A4Z2G4B4_9TELE</name>
<accession>A0A4Z2G4B4</accession>
<evidence type="ECO:0000313" key="1">
    <source>
        <dbReference type="EMBL" id="TNN47614.1"/>
    </source>
</evidence>
<sequence length="103" mass="11501">MVGRREKAESPMFRSHPWFPVTRPVPSSPGSPCLFAWSRSHRAPIPMRFVVLSNGTSNTEPPAKRARVVGGDVIKDEEDMRNVFHGCAINGDIQINISRALKF</sequence>
<dbReference type="AlphaFoldDB" id="A0A4Z2G4B4"/>
<organism evidence="1 2">
    <name type="scientific">Liparis tanakae</name>
    <name type="common">Tanaka's snailfish</name>
    <dbReference type="NCBI Taxonomy" id="230148"/>
    <lineage>
        <taxon>Eukaryota</taxon>
        <taxon>Metazoa</taxon>
        <taxon>Chordata</taxon>
        <taxon>Craniata</taxon>
        <taxon>Vertebrata</taxon>
        <taxon>Euteleostomi</taxon>
        <taxon>Actinopterygii</taxon>
        <taxon>Neopterygii</taxon>
        <taxon>Teleostei</taxon>
        <taxon>Neoteleostei</taxon>
        <taxon>Acanthomorphata</taxon>
        <taxon>Eupercaria</taxon>
        <taxon>Perciformes</taxon>
        <taxon>Cottioidei</taxon>
        <taxon>Cottales</taxon>
        <taxon>Liparidae</taxon>
        <taxon>Liparis</taxon>
    </lineage>
</organism>
<comment type="caution">
    <text evidence="1">The sequence shown here is derived from an EMBL/GenBank/DDBJ whole genome shotgun (WGS) entry which is preliminary data.</text>
</comment>
<dbReference type="Proteomes" id="UP000314294">
    <property type="component" value="Unassembled WGS sequence"/>
</dbReference>
<proteinExistence type="predicted"/>